<feature type="compositionally biased region" description="Polar residues" evidence="8">
    <location>
        <begin position="354"/>
        <end position="371"/>
    </location>
</feature>
<feature type="domain" description="PAP-associated" evidence="9">
    <location>
        <begin position="649"/>
        <end position="703"/>
    </location>
</feature>
<feature type="region of interest" description="Disordered" evidence="8">
    <location>
        <begin position="880"/>
        <end position="907"/>
    </location>
</feature>
<feature type="compositionally biased region" description="Gly residues" evidence="8">
    <location>
        <begin position="207"/>
        <end position="217"/>
    </location>
</feature>
<dbReference type="Gene3D" id="3.30.460.10">
    <property type="entry name" value="Beta Polymerase, domain 2"/>
    <property type="match status" value="1"/>
</dbReference>
<dbReference type="SUPFAM" id="SSF81631">
    <property type="entry name" value="PAP/OAS1 substrate-binding domain"/>
    <property type="match status" value="1"/>
</dbReference>
<feature type="compositionally biased region" description="Low complexity" evidence="8">
    <location>
        <begin position="934"/>
        <end position="947"/>
    </location>
</feature>
<feature type="compositionally biased region" description="Polar residues" evidence="8">
    <location>
        <begin position="1450"/>
        <end position="1460"/>
    </location>
</feature>
<keyword evidence="7" id="KW-0460">Magnesium</keyword>
<gene>
    <name evidence="11" type="ORF">OOU_Y34scaffold00285g4</name>
</gene>
<dbReference type="GO" id="GO:0031123">
    <property type="term" value="P:RNA 3'-end processing"/>
    <property type="evidence" value="ECO:0007669"/>
    <property type="project" value="TreeGrafter"/>
</dbReference>
<feature type="compositionally biased region" description="Polar residues" evidence="8">
    <location>
        <begin position="1192"/>
        <end position="1213"/>
    </location>
</feature>
<dbReference type="EC" id="2.7.7.19" evidence="4"/>
<feature type="region of interest" description="Disordered" evidence="8">
    <location>
        <begin position="1180"/>
        <end position="1213"/>
    </location>
</feature>
<dbReference type="PANTHER" id="PTHR12271:SF113">
    <property type="entry name" value="POLY(A) RNA POLYMERASE CID11"/>
    <property type="match status" value="1"/>
</dbReference>
<feature type="region of interest" description="Disordered" evidence="8">
    <location>
        <begin position="934"/>
        <end position="1008"/>
    </location>
</feature>
<dbReference type="GO" id="GO:0010605">
    <property type="term" value="P:negative regulation of macromolecule metabolic process"/>
    <property type="evidence" value="ECO:0007669"/>
    <property type="project" value="UniProtKB-ARBA"/>
</dbReference>
<feature type="compositionally biased region" description="Polar residues" evidence="8">
    <location>
        <begin position="246"/>
        <end position="256"/>
    </location>
</feature>
<feature type="region of interest" description="Disordered" evidence="8">
    <location>
        <begin position="1375"/>
        <end position="1474"/>
    </location>
</feature>
<feature type="compositionally biased region" description="Low complexity" evidence="8">
    <location>
        <begin position="967"/>
        <end position="982"/>
    </location>
</feature>
<proteinExistence type="inferred from homology"/>
<dbReference type="EMBL" id="JH794022">
    <property type="protein sequence ID" value="ELQ41297.1"/>
    <property type="molecule type" value="Genomic_DNA"/>
</dbReference>
<feature type="compositionally biased region" description="Polar residues" evidence="8">
    <location>
        <begin position="1375"/>
        <end position="1384"/>
    </location>
</feature>
<dbReference type="InterPro" id="IPR054708">
    <property type="entry name" value="MTPAP-like_central"/>
</dbReference>
<dbReference type="Gene3D" id="1.10.1410.10">
    <property type="match status" value="1"/>
</dbReference>
<dbReference type="Pfam" id="PF22600">
    <property type="entry name" value="MTPAP-like_central"/>
    <property type="match status" value="1"/>
</dbReference>
<dbReference type="GO" id="GO:0046872">
    <property type="term" value="F:metal ion binding"/>
    <property type="evidence" value="ECO:0007669"/>
    <property type="project" value="UniProtKB-KW"/>
</dbReference>
<evidence type="ECO:0000259" key="9">
    <source>
        <dbReference type="Pfam" id="PF03828"/>
    </source>
</evidence>
<evidence type="ECO:0000259" key="10">
    <source>
        <dbReference type="Pfam" id="PF22600"/>
    </source>
</evidence>
<sequence>MRVRHLQRNRASSSDHAESSATRGNAEVGWGLFKGIGYSARTGLLARVLWKREYREQKGSRETVVLSGLQVLSSYLGRPVIDLKGVLFPGAALMALNHFWRSFEICKGAVPTNIADLVVARDRMEAQCRAEPRSTPIGGDPCPRPPECSSGSNARTTEGRTLPVLKYHIALEARTRFSSTKPNQARPHSVYHQSQLLSYNRLFAPGRAGGGGGGGLQGSPTAPAKSRSRSSSKVSNKDSSSSKSNGNQNCHGNKQSRNTDKADRALIAVKESASPKMPPKEKDASKTPNASSSNATSTASSNAPSSAPQPPATTNNAPPKQAPAARLPAVQASSVPSTPHQHARNYSFEDREQSPNAIQNHSPRSTYSESNVVPTFRQLPPRLGGCAFETAMIRGRRRIPYSLGDRRLEKVEPSKIKSKLSEDEERRLTTDMRELFDRLKPTEKVKANRDKLIKKLEKMFNDQWPGHSIKVHLFGSSGNKLCSDDSDVDICITTDWKELENVCMIAQLLQKRGMEKVVCVSSAKVPIVKIWDPELGLACDMNVNNTLALENTRMVLTYVEIDERVRTLAMIVKHWTRRRTINDAAFGGTLSSYTWICMIIAFLQLRDPPILPALHQNPHKKQTSKDGQPSEFADDLTKLRGYGGKNKETLGELLFHFFRFYAHEFDYDKSVISVRLGKLISKDEKGWTYTLNNMLCVEEPFNTIRNLGNTADDTSFRGLHLELRRAFDLIAEAKLDECCEQFVFPKEEERVWQKPAAAPRPVLVRSSSQQHSNRGGRGNYRGSRNHRGNNRRASSSIAYENNPAMPQAQGQAAFQPTLMQDGQWYATMGQAQYQYVTSDGFVNPIYGTTAIPIDQNTFRLQQLYSQHWVAAQQQAMNMANMQQRMSSSSNQPTDRSRAGSFDQPPLSAPLRPELNYVWPQYAMPGQFYQSPVSAYPSSPANTATPTTGGSEFRRSLHRNTVTGESGGASSSSTLRSQSQPASRSSMPINSHGGTGGQPSSQMAQAAGSAATAANGVQAYANGLTPLQTNHGNGQHLNFVQNEEVIDTDFEGKSSSDSPPPIMEDSHTGYVGYYLNDGSNPIKKPMPSGVQASIPNGAPSFGDMSQNTFARRRLSSDHQSPQSILDRRMKRTSRSPSPLGHARAFSVGTAVPVSAGTTPTLQNGNTSKLSIEAKPVVVNGSASHSTLSSGSSRKPSATESITSETPSFDTPNYVSQTSFGSNGYMSDKVLSNNSASSQASAAPSDRPLVVNGSSTPSSSVAPPVLVPDSKSFNQRIAAMGSFSQSPTSYHRIIPNPAVAAQFSQLSPAGRFHNVHRAQQNGVIAPLDLAMPEHSMPMPDFTHLSPVYETRTPSPTVTRKFDGPASSQGLLASVVQNNARSKQQAEGSKPKQRSSANVKHENAKPNGHTNGHGPASPTRDRVVPRVEMAISPTSGVQAGDWQKTKSRKKPSIVNSTQHTGSGAEQPPKNDADRKGG</sequence>
<evidence type="ECO:0000256" key="8">
    <source>
        <dbReference type="SAM" id="MobiDB-lite"/>
    </source>
</evidence>
<feature type="domain" description="Poly(A) RNA polymerase mitochondrial-like central palm" evidence="10">
    <location>
        <begin position="428"/>
        <end position="559"/>
    </location>
</feature>
<organism evidence="11">
    <name type="scientific">Pyricularia oryzae (strain Y34)</name>
    <name type="common">Rice blast fungus</name>
    <name type="synonym">Magnaporthe oryzae</name>
    <dbReference type="NCBI Taxonomy" id="1143189"/>
    <lineage>
        <taxon>Eukaryota</taxon>
        <taxon>Fungi</taxon>
        <taxon>Dikarya</taxon>
        <taxon>Ascomycota</taxon>
        <taxon>Pezizomycotina</taxon>
        <taxon>Sordariomycetes</taxon>
        <taxon>Sordariomycetidae</taxon>
        <taxon>Magnaporthales</taxon>
        <taxon>Pyriculariaceae</taxon>
        <taxon>Pyricularia</taxon>
    </lineage>
</organism>
<dbReference type="InterPro" id="IPR043519">
    <property type="entry name" value="NT_sf"/>
</dbReference>
<comment type="cofactor">
    <cofactor evidence="2">
        <name>Mg(2+)</name>
        <dbReference type="ChEBI" id="CHEBI:18420"/>
    </cofactor>
</comment>
<feature type="region of interest" description="Disordered" evidence="8">
    <location>
        <begin position="1"/>
        <end position="20"/>
    </location>
</feature>
<protein>
    <recommendedName>
        <fullName evidence="4">polynucleotide adenylyltransferase</fullName>
        <ecNumber evidence="4">2.7.7.19</ecNumber>
    </recommendedName>
</protein>
<dbReference type="PANTHER" id="PTHR12271">
    <property type="entry name" value="POLY A POLYMERASE CID PAP -RELATED"/>
    <property type="match status" value="1"/>
</dbReference>
<feature type="region of interest" description="Disordered" evidence="8">
    <location>
        <begin position="1111"/>
        <end position="1142"/>
    </location>
</feature>
<keyword evidence="5" id="KW-0808">Transferase</keyword>
<dbReference type="Proteomes" id="UP000011086">
    <property type="component" value="Unassembled WGS sequence"/>
</dbReference>
<feature type="compositionally biased region" description="Low complexity" evidence="8">
    <location>
        <begin position="880"/>
        <end position="891"/>
    </location>
</feature>
<dbReference type="CDD" id="cd05402">
    <property type="entry name" value="NT_PAP_TUTase"/>
    <property type="match status" value="1"/>
</dbReference>
<reference evidence="11" key="1">
    <citation type="journal article" date="2012" name="PLoS Genet.">
        <title>Comparative analysis of the genomes of two field isolates of the rice blast fungus Magnaporthe oryzae.</title>
        <authorList>
            <person name="Xue M."/>
            <person name="Yang J."/>
            <person name="Li Z."/>
            <person name="Hu S."/>
            <person name="Yao N."/>
            <person name="Dean R.A."/>
            <person name="Zhao W."/>
            <person name="Shen M."/>
            <person name="Zhang H."/>
            <person name="Li C."/>
            <person name="Liu L."/>
            <person name="Cao L."/>
            <person name="Xu X."/>
            <person name="Xing Y."/>
            <person name="Hsiang T."/>
            <person name="Zhang Z."/>
            <person name="Xu J.R."/>
            <person name="Peng Y.L."/>
        </authorList>
    </citation>
    <scope>NUCLEOTIDE SEQUENCE</scope>
    <source>
        <strain evidence="11">Y34</strain>
    </source>
</reference>
<evidence type="ECO:0000256" key="7">
    <source>
        <dbReference type="ARBA" id="ARBA00022842"/>
    </source>
</evidence>
<dbReference type="Pfam" id="PF03828">
    <property type="entry name" value="PAP_assoc"/>
    <property type="match status" value="1"/>
</dbReference>
<dbReference type="SUPFAM" id="SSF81301">
    <property type="entry name" value="Nucleotidyltransferase"/>
    <property type="match status" value="1"/>
</dbReference>
<keyword evidence="6" id="KW-0479">Metal-binding</keyword>
<feature type="region of interest" description="Disordered" evidence="8">
    <location>
        <begin position="1339"/>
        <end position="1363"/>
    </location>
</feature>
<evidence type="ECO:0000256" key="5">
    <source>
        <dbReference type="ARBA" id="ARBA00022679"/>
    </source>
</evidence>
<evidence type="ECO:0000313" key="11">
    <source>
        <dbReference type="EMBL" id="ELQ41297.1"/>
    </source>
</evidence>
<feature type="region of interest" description="Disordered" evidence="8">
    <location>
        <begin position="203"/>
        <end position="371"/>
    </location>
</feature>
<feature type="compositionally biased region" description="Low complexity" evidence="8">
    <location>
        <begin position="286"/>
        <end position="325"/>
    </location>
</feature>
<name>A0AA97PNN4_PYRO3</name>
<evidence type="ECO:0000256" key="6">
    <source>
        <dbReference type="ARBA" id="ARBA00022723"/>
    </source>
</evidence>
<accession>A0AA97PNN4</accession>
<dbReference type="GO" id="GO:1990817">
    <property type="term" value="F:poly(A) RNA polymerase activity"/>
    <property type="evidence" value="ECO:0007669"/>
    <property type="project" value="UniProtKB-EC"/>
</dbReference>
<feature type="region of interest" description="Disordered" evidence="8">
    <location>
        <begin position="130"/>
        <end position="159"/>
    </location>
</feature>
<evidence type="ECO:0000256" key="1">
    <source>
        <dbReference type="ARBA" id="ARBA00001936"/>
    </source>
</evidence>
<evidence type="ECO:0000256" key="2">
    <source>
        <dbReference type="ARBA" id="ARBA00001946"/>
    </source>
</evidence>
<feature type="compositionally biased region" description="Low complexity" evidence="8">
    <location>
        <begin position="1180"/>
        <end position="1191"/>
    </location>
</feature>
<feature type="compositionally biased region" description="Low complexity" evidence="8">
    <location>
        <begin position="997"/>
        <end position="1008"/>
    </location>
</feature>
<evidence type="ECO:0000256" key="4">
    <source>
        <dbReference type="ARBA" id="ARBA00012388"/>
    </source>
</evidence>
<feature type="compositionally biased region" description="Basic and acidic residues" evidence="8">
    <location>
        <begin position="1465"/>
        <end position="1474"/>
    </location>
</feature>
<feature type="compositionally biased region" description="Low complexity" evidence="8">
    <location>
        <begin position="229"/>
        <end position="245"/>
    </location>
</feature>
<comment type="similarity">
    <text evidence="3">Belongs to the DNA polymerase type-B-like family.</text>
</comment>
<feature type="region of interest" description="Disordered" evidence="8">
    <location>
        <begin position="1234"/>
        <end position="1261"/>
    </location>
</feature>
<comment type="cofactor">
    <cofactor evidence="1">
        <name>Mn(2+)</name>
        <dbReference type="ChEBI" id="CHEBI:29035"/>
    </cofactor>
</comment>
<dbReference type="InterPro" id="IPR002058">
    <property type="entry name" value="PAP_assoc"/>
</dbReference>
<evidence type="ECO:0000256" key="3">
    <source>
        <dbReference type="ARBA" id="ARBA00008593"/>
    </source>
</evidence>
<feature type="region of interest" description="Disordered" evidence="8">
    <location>
        <begin position="756"/>
        <end position="792"/>
    </location>
</feature>
<feature type="compositionally biased region" description="Polar residues" evidence="8">
    <location>
        <begin position="331"/>
        <end position="340"/>
    </location>
</feature>